<feature type="non-terminal residue" evidence="1">
    <location>
        <position position="1"/>
    </location>
</feature>
<keyword evidence="2" id="KW-1185">Reference proteome</keyword>
<evidence type="ECO:0000313" key="2">
    <source>
        <dbReference type="Proteomes" id="UP001145114"/>
    </source>
</evidence>
<accession>A0ACC1HSJ0</accession>
<sequence length="328" mass="37203">WEYGRLNITNTVLSKRKLLKIRDEGVIDSLDDPRLYTLPALRRRGVPPAAINGFVRELGVTTANTVIEVGRLEKHIRDCLNDITPRLMGALQPLKVILENLPANHFEEVSLPFKPRDDSFGYHTVPFTRTLYIDASDFRLEDSPNYYRLAPGKTVGLQNIKYPITCKDVKRDADGNVTEVICHYENGGSSVPKPKAYIQWVADCPERNSPIRISEVRIFKDLFNHANPHNKDEVPGGWLSDVNRDSLEVYKDAVVEVGFWDVVKQHVPAKKAERSLYYDGVRTQLVRIGYFALDKDSELPDNFADIKGFAGSKIVLNRVIALKEDVNK</sequence>
<gene>
    <name evidence="1" type="primary">GLN4_2</name>
    <name evidence="1" type="ORF">EV182_006426</name>
</gene>
<evidence type="ECO:0000313" key="1">
    <source>
        <dbReference type="EMBL" id="KAJ1677314.1"/>
    </source>
</evidence>
<keyword evidence="1" id="KW-0436">Ligase</keyword>
<proteinExistence type="predicted"/>
<protein>
    <submittedName>
        <fullName evidence="1">Glutaminyl-tRNA synthetase</fullName>
        <ecNumber evidence="1">6.1.1.18</ecNumber>
    </submittedName>
</protein>
<dbReference type="EMBL" id="JAMZIH010002634">
    <property type="protein sequence ID" value="KAJ1677314.1"/>
    <property type="molecule type" value="Genomic_DNA"/>
</dbReference>
<dbReference type="Proteomes" id="UP001145114">
    <property type="component" value="Unassembled WGS sequence"/>
</dbReference>
<comment type="caution">
    <text evidence="1">The sequence shown here is derived from an EMBL/GenBank/DDBJ whole genome shotgun (WGS) entry which is preliminary data.</text>
</comment>
<dbReference type="EC" id="6.1.1.18" evidence="1"/>
<reference evidence="1" key="1">
    <citation type="submission" date="2022-06" db="EMBL/GenBank/DDBJ databases">
        <title>Phylogenomic reconstructions and comparative analyses of Kickxellomycotina fungi.</title>
        <authorList>
            <person name="Reynolds N.K."/>
            <person name="Stajich J.E."/>
            <person name="Barry K."/>
            <person name="Grigoriev I.V."/>
            <person name="Crous P."/>
            <person name="Smith M.E."/>
        </authorList>
    </citation>
    <scope>NUCLEOTIDE SEQUENCE</scope>
    <source>
        <strain evidence="1">RSA 2271</strain>
    </source>
</reference>
<name>A0ACC1HSJ0_9FUNG</name>
<organism evidence="1 2">
    <name type="scientific">Spiromyces aspiralis</name>
    <dbReference type="NCBI Taxonomy" id="68401"/>
    <lineage>
        <taxon>Eukaryota</taxon>
        <taxon>Fungi</taxon>
        <taxon>Fungi incertae sedis</taxon>
        <taxon>Zoopagomycota</taxon>
        <taxon>Kickxellomycotina</taxon>
        <taxon>Kickxellomycetes</taxon>
        <taxon>Kickxellales</taxon>
        <taxon>Kickxellaceae</taxon>
        <taxon>Spiromyces</taxon>
    </lineage>
</organism>